<organism evidence="1 2">
    <name type="scientific">Acyrthosiphon pisum</name>
    <name type="common">Pea aphid</name>
    <dbReference type="NCBI Taxonomy" id="7029"/>
    <lineage>
        <taxon>Eukaryota</taxon>
        <taxon>Metazoa</taxon>
        <taxon>Ecdysozoa</taxon>
        <taxon>Arthropoda</taxon>
        <taxon>Hexapoda</taxon>
        <taxon>Insecta</taxon>
        <taxon>Pterygota</taxon>
        <taxon>Neoptera</taxon>
        <taxon>Paraneoptera</taxon>
        <taxon>Hemiptera</taxon>
        <taxon>Sternorrhyncha</taxon>
        <taxon>Aphidomorpha</taxon>
        <taxon>Aphidoidea</taxon>
        <taxon>Aphididae</taxon>
        <taxon>Macrosiphini</taxon>
        <taxon>Acyrthosiphon</taxon>
    </lineage>
</organism>
<name>A0A8R2D715_ACYPI</name>
<protein>
    <submittedName>
        <fullName evidence="1">Uncharacterized protein</fullName>
    </submittedName>
</protein>
<sequence>MNRDNRVPMMGSPNSVMDYVKELRNGAYRPVTIFTPPSSTVGPWMGRREEIPLFFIPNVVEDLLEFKKSLFYLASKNHKFESLEVLIIYINMILAGFGNMSTKIHQTLMNSRFKVINYNKGLTEEWINKWDKDYVLRKDYKDTEFTEEISETLMGIYWNFITRKPNIRQWVEKSKPVYSKACLVDENNQSLETLNPNLRFAEVVSREMCGWFRMKNEIFLIIQTLSKISNHELSVISKITMDYFMMAEMEGFAMVVDILSREPELCTLKRIDKRFENYNLKLAVDTFLEMGDHAPFCAFIYEPYISDELKNFKASRIQGYIDMANEIAITEGKPSFRSNQVFQVFNDEFLQKCKNVVNLIKATSARHILTFEDELNQFTKKSQNCIA</sequence>
<reference evidence="2" key="1">
    <citation type="submission" date="2010-06" db="EMBL/GenBank/DDBJ databases">
        <authorList>
            <person name="Jiang H."/>
            <person name="Abraham K."/>
            <person name="Ali S."/>
            <person name="Alsbrooks S.L."/>
            <person name="Anim B.N."/>
            <person name="Anosike U.S."/>
            <person name="Attaway T."/>
            <person name="Bandaranaike D.P."/>
            <person name="Battles P.K."/>
            <person name="Bell S.N."/>
            <person name="Bell A.V."/>
            <person name="Beltran B."/>
            <person name="Bickham C."/>
            <person name="Bustamante Y."/>
            <person name="Caleb T."/>
            <person name="Canada A."/>
            <person name="Cardenas V."/>
            <person name="Carter K."/>
            <person name="Chacko J."/>
            <person name="Chandrabose M.N."/>
            <person name="Chavez D."/>
            <person name="Chavez A."/>
            <person name="Chen L."/>
            <person name="Chu H.-S."/>
            <person name="Claassen K.J."/>
            <person name="Cockrell R."/>
            <person name="Collins M."/>
            <person name="Cooper J.A."/>
            <person name="Cree A."/>
            <person name="Curry S.M."/>
            <person name="Da Y."/>
            <person name="Dao M.D."/>
            <person name="Das B."/>
            <person name="Davila M.-L."/>
            <person name="Davy-Carroll L."/>
            <person name="Denson S."/>
            <person name="Dinh H."/>
            <person name="Ebong V.E."/>
            <person name="Edwards J.R."/>
            <person name="Egan A."/>
            <person name="El-Daye J."/>
            <person name="Escobedo L."/>
            <person name="Fernandez S."/>
            <person name="Fernando P.R."/>
            <person name="Flagg N."/>
            <person name="Forbes L.D."/>
            <person name="Fowler R.G."/>
            <person name="Fu Q."/>
            <person name="Gabisi R.A."/>
            <person name="Ganer J."/>
            <person name="Garbino Pronczuk A."/>
            <person name="Garcia R.M."/>
            <person name="Garner T."/>
            <person name="Garrett T.E."/>
            <person name="Gonzalez D.A."/>
            <person name="Hamid H."/>
            <person name="Hawkins E.S."/>
            <person name="Hirani K."/>
            <person name="Hogues M.E."/>
            <person name="Hollins B."/>
            <person name="Hsiao C.-H."/>
            <person name="Jabil R."/>
            <person name="James M.L."/>
            <person name="Jhangiani S.N."/>
            <person name="Johnson B."/>
            <person name="Johnson Q."/>
            <person name="Joshi V."/>
            <person name="Kalu J.B."/>
            <person name="Kam C."/>
            <person name="Kashfia A."/>
            <person name="Keebler J."/>
            <person name="Kisamo H."/>
            <person name="Kovar C.L."/>
            <person name="Lago L.A."/>
            <person name="Lai C.-Y."/>
            <person name="Laidlaw J."/>
            <person name="Lara F."/>
            <person name="Le T.-K."/>
            <person name="Lee S.L."/>
            <person name="Legall F.H."/>
            <person name="Lemon S.J."/>
            <person name="Lewis L.R."/>
            <person name="Li B."/>
            <person name="Liu Y."/>
            <person name="Liu Y.-S."/>
            <person name="Lopez J."/>
            <person name="Lozado R.J."/>
            <person name="Lu J."/>
            <person name="Madu R.C."/>
            <person name="Maheshwari M."/>
            <person name="Maheshwari R."/>
            <person name="Malloy K."/>
            <person name="Martinez E."/>
            <person name="Mathew T."/>
            <person name="Mercado I.C."/>
            <person name="Mercado C."/>
            <person name="Meyer B."/>
            <person name="Montgomery K."/>
            <person name="Morgan M.B."/>
            <person name="Munidasa M."/>
            <person name="Nazareth L.V."/>
            <person name="Nelson J."/>
            <person name="Ng B.M."/>
            <person name="Nguyen N.B."/>
            <person name="Nguyen P.Q."/>
            <person name="Nguyen T."/>
            <person name="Obregon M."/>
            <person name="Okwuonu G.O."/>
            <person name="Onwere C.G."/>
            <person name="Orozco G."/>
            <person name="Parra A."/>
            <person name="Patel S."/>
            <person name="Patil S."/>
            <person name="Perez A."/>
            <person name="Perez Y."/>
            <person name="Pham C."/>
            <person name="Primus E.L."/>
            <person name="Pu L.-L."/>
            <person name="Puazo M."/>
            <person name="Qin X."/>
            <person name="Quiroz J.B."/>
            <person name="Reese J."/>
            <person name="Richards S."/>
            <person name="Rives C.M."/>
            <person name="Robberts R."/>
            <person name="Ruiz S.J."/>
            <person name="Ruiz M.J."/>
            <person name="Santibanez J."/>
            <person name="Schneider B.W."/>
            <person name="Sisson I."/>
            <person name="Smith M."/>
            <person name="Sodergren E."/>
            <person name="Song X.-Z."/>
            <person name="Song B.B."/>
            <person name="Summersgill H."/>
            <person name="Thelus R."/>
            <person name="Thornton R.D."/>
            <person name="Trejos Z.Y."/>
            <person name="Usmani K."/>
            <person name="Vattathil S."/>
            <person name="Villasana D."/>
            <person name="Walker D.L."/>
            <person name="Wang S."/>
            <person name="Wang K."/>
            <person name="White C.S."/>
            <person name="Williams A.C."/>
            <person name="Williamson J."/>
            <person name="Wilson K."/>
            <person name="Woghiren I.O."/>
            <person name="Woodworth J.R."/>
            <person name="Worley K.C."/>
            <person name="Wright R.A."/>
            <person name="Wu W."/>
            <person name="Young L."/>
            <person name="Zhang L."/>
            <person name="Zhang J."/>
            <person name="Zhu Y."/>
            <person name="Muzny D.M."/>
            <person name="Weinstock G."/>
            <person name="Gibbs R.A."/>
        </authorList>
    </citation>
    <scope>NUCLEOTIDE SEQUENCE [LARGE SCALE GENOMIC DNA]</scope>
    <source>
        <strain evidence="2">LSR1</strain>
    </source>
</reference>
<dbReference type="EnsemblMetazoa" id="XM_016807982.2">
    <property type="protein sequence ID" value="XP_016663471.1"/>
    <property type="gene ID" value="LOC107884901"/>
</dbReference>
<accession>A0A8R2D715</accession>
<keyword evidence="2" id="KW-1185">Reference proteome</keyword>
<proteinExistence type="predicted"/>
<dbReference type="GeneID" id="107884901"/>
<dbReference type="Proteomes" id="UP000007819">
    <property type="component" value="Chromosome A2"/>
</dbReference>
<dbReference type="RefSeq" id="XP_016663471.1">
    <property type="nucleotide sequence ID" value="XM_016807982.1"/>
</dbReference>
<dbReference type="AlphaFoldDB" id="A0A8R2D715"/>
<dbReference type="KEGG" id="api:107884901"/>
<evidence type="ECO:0000313" key="1">
    <source>
        <dbReference type="EnsemblMetazoa" id="XP_016663471.1"/>
    </source>
</evidence>
<reference evidence="1" key="2">
    <citation type="submission" date="2022-06" db="UniProtKB">
        <authorList>
            <consortium name="EnsemblMetazoa"/>
        </authorList>
    </citation>
    <scope>IDENTIFICATION</scope>
</reference>
<evidence type="ECO:0000313" key="2">
    <source>
        <dbReference type="Proteomes" id="UP000007819"/>
    </source>
</evidence>